<keyword evidence="3" id="KW-1185">Reference proteome</keyword>
<dbReference type="Proteomes" id="UP001320245">
    <property type="component" value="Unassembled WGS sequence"/>
</dbReference>
<proteinExistence type="predicted"/>
<evidence type="ECO:0000256" key="1">
    <source>
        <dbReference type="SAM" id="MobiDB-lite"/>
    </source>
</evidence>
<organism evidence="2 3">
    <name type="scientific">Cytospora paraplurivora</name>
    <dbReference type="NCBI Taxonomy" id="2898453"/>
    <lineage>
        <taxon>Eukaryota</taxon>
        <taxon>Fungi</taxon>
        <taxon>Dikarya</taxon>
        <taxon>Ascomycota</taxon>
        <taxon>Pezizomycotina</taxon>
        <taxon>Sordariomycetes</taxon>
        <taxon>Sordariomycetidae</taxon>
        <taxon>Diaporthales</taxon>
        <taxon>Cytosporaceae</taxon>
        <taxon>Cytospora</taxon>
    </lineage>
</organism>
<sequence length="73" mass="7938">MPDEDWVCVHVDEVGWTDDGDFEGKDDEGEVNETEDDSGEEDWTGAVDMGDDDVVPCVVVDSVLDGASDEDEV</sequence>
<feature type="region of interest" description="Disordered" evidence="1">
    <location>
        <begin position="15"/>
        <end position="51"/>
    </location>
</feature>
<evidence type="ECO:0000313" key="3">
    <source>
        <dbReference type="Proteomes" id="UP001320245"/>
    </source>
</evidence>
<protein>
    <submittedName>
        <fullName evidence="2">Uncharacterized protein</fullName>
    </submittedName>
</protein>
<gene>
    <name evidence="2" type="ORF">SLS53_007207</name>
</gene>
<reference evidence="2 3" key="1">
    <citation type="journal article" date="2023" name="PLoS ONE">
        <title>Cytospora paraplurivora sp. nov. isolated from orchards with fruit tree decline syndrome in Ontario, Canada.</title>
        <authorList>
            <person name="Ilyukhin E."/>
            <person name="Nguyen H.D.T."/>
            <person name="Castle A.J."/>
            <person name="Ellouze W."/>
        </authorList>
    </citation>
    <scope>NUCLEOTIDE SEQUENCE [LARGE SCALE GENOMIC DNA]</scope>
    <source>
        <strain evidence="2 3">FDS-564</strain>
    </source>
</reference>
<evidence type="ECO:0000313" key="2">
    <source>
        <dbReference type="EMBL" id="KAK7736179.1"/>
    </source>
</evidence>
<name>A0AAN9U387_9PEZI</name>
<accession>A0AAN9U387</accession>
<comment type="caution">
    <text evidence="2">The sequence shown here is derived from an EMBL/GenBank/DDBJ whole genome shotgun (WGS) entry which is preliminary data.</text>
</comment>
<dbReference type="EMBL" id="JAJSPL020000035">
    <property type="protein sequence ID" value="KAK7736179.1"/>
    <property type="molecule type" value="Genomic_DNA"/>
</dbReference>
<dbReference type="AlphaFoldDB" id="A0AAN9U387"/>